<dbReference type="SUPFAM" id="SSF56112">
    <property type="entry name" value="Protein kinase-like (PK-like)"/>
    <property type="match status" value="1"/>
</dbReference>
<dbReference type="PROSITE" id="PS50011">
    <property type="entry name" value="PROTEIN_KINASE_DOM"/>
    <property type="match status" value="1"/>
</dbReference>
<dbReference type="FunFam" id="1.10.510.10:FF:000754">
    <property type="entry name" value="Interleukin-1 receptor-associated kinase"/>
    <property type="match status" value="1"/>
</dbReference>
<dbReference type="PANTHER" id="PTHR47989">
    <property type="entry name" value="OS01G0750732 PROTEIN"/>
    <property type="match status" value="1"/>
</dbReference>
<evidence type="ECO:0000313" key="13">
    <source>
        <dbReference type="Proteomes" id="UP001353858"/>
    </source>
</evidence>
<comment type="caution">
    <text evidence="12">The sequence shown here is derived from an EMBL/GenBank/DDBJ whole genome shotgun (WGS) entry which is preliminary data.</text>
</comment>
<proteinExistence type="inferred from homology"/>
<dbReference type="InterPro" id="IPR011009">
    <property type="entry name" value="Kinase-like_dom_sf"/>
</dbReference>
<keyword evidence="3" id="KW-0723">Serine/threonine-protein kinase</keyword>
<evidence type="ECO:0000313" key="12">
    <source>
        <dbReference type="EMBL" id="KAK4876382.1"/>
    </source>
</evidence>
<feature type="binding site" evidence="10">
    <location>
        <position position="477"/>
    </location>
    <ligand>
        <name>ATP</name>
        <dbReference type="ChEBI" id="CHEBI:30616"/>
    </ligand>
</feature>
<keyword evidence="13" id="KW-1185">Reference proteome</keyword>
<evidence type="ECO:0000256" key="9">
    <source>
        <dbReference type="ARBA" id="ARBA00048679"/>
    </source>
</evidence>
<dbReference type="AlphaFoldDB" id="A0AAN7PUT4"/>
<dbReference type="InterPro" id="IPR011029">
    <property type="entry name" value="DEATH-like_dom_sf"/>
</dbReference>
<reference evidence="13" key="1">
    <citation type="submission" date="2023-01" db="EMBL/GenBank/DDBJ databases">
        <title>Key to firefly adult light organ development and bioluminescence: homeobox transcription factors regulate luciferase expression and transportation to peroxisome.</title>
        <authorList>
            <person name="Fu X."/>
        </authorList>
    </citation>
    <scope>NUCLEOTIDE SEQUENCE [LARGE SCALE GENOMIC DNA]</scope>
</reference>
<evidence type="ECO:0000256" key="7">
    <source>
        <dbReference type="ARBA" id="ARBA00022840"/>
    </source>
</evidence>
<evidence type="ECO:0000256" key="6">
    <source>
        <dbReference type="ARBA" id="ARBA00022777"/>
    </source>
</evidence>
<protein>
    <recommendedName>
        <fullName evidence="2">non-specific serine/threonine protein kinase</fullName>
        <ecNumber evidence="2">2.7.11.1</ecNumber>
    </recommendedName>
</protein>
<dbReference type="SMART" id="SM00220">
    <property type="entry name" value="S_TKc"/>
    <property type="match status" value="1"/>
</dbReference>
<comment type="catalytic activity">
    <reaction evidence="8">
        <text>L-threonyl-[protein] + ATP = O-phospho-L-threonyl-[protein] + ADP + H(+)</text>
        <dbReference type="Rhea" id="RHEA:46608"/>
        <dbReference type="Rhea" id="RHEA-COMP:11060"/>
        <dbReference type="Rhea" id="RHEA-COMP:11605"/>
        <dbReference type="ChEBI" id="CHEBI:15378"/>
        <dbReference type="ChEBI" id="CHEBI:30013"/>
        <dbReference type="ChEBI" id="CHEBI:30616"/>
        <dbReference type="ChEBI" id="CHEBI:61977"/>
        <dbReference type="ChEBI" id="CHEBI:456216"/>
        <dbReference type="EC" id="2.7.11.1"/>
    </reaction>
</comment>
<dbReference type="Pfam" id="PF00069">
    <property type="entry name" value="Pkinase"/>
    <property type="match status" value="1"/>
</dbReference>
<evidence type="ECO:0000259" key="11">
    <source>
        <dbReference type="PROSITE" id="PS50011"/>
    </source>
</evidence>
<dbReference type="PROSITE" id="PS00107">
    <property type="entry name" value="PROTEIN_KINASE_ATP"/>
    <property type="match status" value="1"/>
</dbReference>
<evidence type="ECO:0000256" key="4">
    <source>
        <dbReference type="ARBA" id="ARBA00022679"/>
    </source>
</evidence>
<dbReference type="InterPro" id="IPR000719">
    <property type="entry name" value="Prot_kinase_dom"/>
</dbReference>
<evidence type="ECO:0000256" key="5">
    <source>
        <dbReference type="ARBA" id="ARBA00022741"/>
    </source>
</evidence>
<dbReference type="EMBL" id="JARPUR010000005">
    <property type="protein sequence ID" value="KAK4876382.1"/>
    <property type="molecule type" value="Genomic_DNA"/>
</dbReference>
<dbReference type="InterPro" id="IPR017441">
    <property type="entry name" value="Protein_kinase_ATP_BS"/>
</dbReference>
<evidence type="ECO:0000256" key="10">
    <source>
        <dbReference type="PROSITE-ProRule" id="PRU10141"/>
    </source>
</evidence>
<gene>
    <name evidence="12" type="ORF">RN001_012804</name>
</gene>
<dbReference type="InterPro" id="IPR029397">
    <property type="entry name" value="Tube_Death"/>
</dbReference>
<dbReference type="GO" id="GO:0005524">
    <property type="term" value="F:ATP binding"/>
    <property type="evidence" value="ECO:0007669"/>
    <property type="project" value="UniProtKB-UniRule"/>
</dbReference>
<dbReference type="CDD" id="cd08308">
    <property type="entry name" value="Death_Tube"/>
    <property type="match status" value="1"/>
</dbReference>
<name>A0AAN7PUT4_9COLE</name>
<dbReference type="Pfam" id="PF14786">
    <property type="entry name" value="Death_2"/>
    <property type="match status" value="1"/>
</dbReference>
<keyword evidence="4" id="KW-0808">Transferase</keyword>
<dbReference type="PROSITE" id="PS00108">
    <property type="entry name" value="PROTEIN_KINASE_ST"/>
    <property type="match status" value="1"/>
</dbReference>
<evidence type="ECO:0000256" key="1">
    <source>
        <dbReference type="ARBA" id="ARBA00008718"/>
    </source>
</evidence>
<keyword evidence="6" id="KW-0418">Kinase</keyword>
<evidence type="ECO:0000256" key="8">
    <source>
        <dbReference type="ARBA" id="ARBA00047899"/>
    </source>
</evidence>
<comment type="similarity">
    <text evidence="1">Belongs to the protein kinase superfamily. TKL Ser/Thr protein kinase family. Pelle subfamily.</text>
</comment>
<dbReference type="Gene3D" id="1.10.533.10">
    <property type="entry name" value="Death Domain, Fas"/>
    <property type="match status" value="1"/>
</dbReference>
<comment type="catalytic activity">
    <reaction evidence="9">
        <text>L-seryl-[protein] + ATP = O-phospho-L-seryl-[protein] + ADP + H(+)</text>
        <dbReference type="Rhea" id="RHEA:17989"/>
        <dbReference type="Rhea" id="RHEA-COMP:9863"/>
        <dbReference type="Rhea" id="RHEA-COMP:11604"/>
        <dbReference type="ChEBI" id="CHEBI:15378"/>
        <dbReference type="ChEBI" id="CHEBI:29999"/>
        <dbReference type="ChEBI" id="CHEBI:30616"/>
        <dbReference type="ChEBI" id="CHEBI:83421"/>
        <dbReference type="ChEBI" id="CHEBI:456216"/>
        <dbReference type="EC" id="2.7.11.1"/>
    </reaction>
</comment>
<keyword evidence="5 10" id="KW-0547">Nucleotide-binding</keyword>
<dbReference type="Gene3D" id="1.10.510.10">
    <property type="entry name" value="Transferase(Phosphotransferase) domain 1"/>
    <property type="match status" value="1"/>
</dbReference>
<dbReference type="GO" id="GO:0004674">
    <property type="term" value="F:protein serine/threonine kinase activity"/>
    <property type="evidence" value="ECO:0007669"/>
    <property type="project" value="UniProtKB-KW"/>
</dbReference>
<dbReference type="SUPFAM" id="SSF47986">
    <property type="entry name" value="DEATH domain"/>
    <property type="match status" value="1"/>
</dbReference>
<dbReference type="InterPro" id="IPR008271">
    <property type="entry name" value="Ser/Thr_kinase_AS"/>
</dbReference>
<organism evidence="12 13">
    <name type="scientific">Aquatica leii</name>
    <dbReference type="NCBI Taxonomy" id="1421715"/>
    <lineage>
        <taxon>Eukaryota</taxon>
        <taxon>Metazoa</taxon>
        <taxon>Ecdysozoa</taxon>
        <taxon>Arthropoda</taxon>
        <taxon>Hexapoda</taxon>
        <taxon>Insecta</taxon>
        <taxon>Pterygota</taxon>
        <taxon>Neoptera</taxon>
        <taxon>Endopterygota</taxon>
        <taxon>Coleoptera</taxon>
        <taxon>Polyphaga</taxon>
        <taxon>Elateriformia</taxon>
        <taxon>Elateroidea</taxon>
        <taxon>Lampyridae</taxon>
        <taxon>Luciolinae</taxon>
        <taxon>Aquatica</taxon>
    </lineage>
</organism>
<dbReference type="Gene3D" id="3.30.200.20">
    <property type="entry name" value="Phosphorylase Kinase, domain 1"/>
    <property type="match status" value="1"/>
</dbReference>
<dbReference type="PANTHER" id="PTHR47989:SF47">
    <property type="entry name" value="SERINE_THREONINE-PROTEIN KINASE PBL28-RELATED"/>
    <property type="match status" value="1"/>
</dbReference>
<accession>A0AAN7PUT4</accession>
<sequence>MHSSTEIRKLPPSALRELVIILEYNESWKKLMDRIPKTLEKDKYECPLHINNLRKYRTEHFKLIENASKTTGRSCTEILFDEWGTSGRVRPALGHLLYLLTSVELFRAADYVAVNLLHREPPTRPADGPPALVTIPDIPDLELKEVERILDSLDYPSSVISNLMNNNYDVNLNKRSTENVHIIPKIVVTKIQDNTLPLIVDNSAESRRKRWTRVASVDASAEPVSDMIKFSSTATTINNVEASDSNNVMPNISDLITNSNSDDRSFVFYTDTNSTELPALSLLNEEVVEPECEENVPAISDLLQENLPSLSDLLNNVALESPIEELTPNLSVFNMENAGEFLPQISVLNPSESVVPQFSALLSAPSVNTYDQNSNSLIPIIITNDSPRSSNFSSNSNSSQVSRQTCASPLPNLSLNTLLPHFTFDEIEAATNSFDASVYTTGDVDNLDGCGRFLGSGAFGSVFLALNLVKKPVAVKKLFLNNVDVVNVDDAVTKQFKNEVEVLSKYKHENLLSLIGYSCDGPTYCLLYEFMAGGALKDRLQSSQSKDKLIWTDRMYIALGTARAVSYLHTAYSTPLIHRDIKTANILLDCNNKPKIGDFGLVKLLTSQNTNTSTSAFGTSAYMAREAFRGDVSVKLDTFSFGVVLLELITGLPPLDENRDGLDIVTHVEEICDDESGISPLIDTRAGSWIAKDKNFAEELYKICRKCLEENKKKRPTMVEISEQLTELIKESA</sequence>
<dbReference type="Proteomes" id="UP001353858">
    <property type="component" value="Unassembled WGS sequence"/>
</dbReference>
<dbReference type="EC" id="2.7.11.1" evidence="2"/>
<feature type="domain" description="Protein kinase" evidence="11">
    <location>
        <begin position="448"/>
        <end position="729"/>
    </location>
</feature>
<keyword evidence="7 10" id="KW-0067">ATP-binding</keyword>
<evidence type="ECO:0000256" key="2">
    <source>
        <dbReference type="ARBA" id="ARBA00012513"/>
    </source>
</evidence>
<evidence type="ECO:0000256" key="3">
    <source>
        <dbReference type="ARBA" id="ARBA00022527"/>
    </source>
</evidence>